<reference evidence="2 3" key="1">
    <citation type="submission" date="2019-02" db="EMBL/GenBank/DDBJ databases">
        <title>Sequencing the genomes of 1000 actinobacteria strains.</title>
        <authorList>
            <person name="Klenk H.-P."/>
        </authorList>
    </citation>
    <scope>NUCLEOTIDE SEQUENCE [LARGE SCALE GENOMIC DNA]</scope>
    <source>
        <strain evidence="2 3">DSM 44509</strain>
    </source>
</reference>
<sequence length="101" mass="10822">MALDVEWDGPRPVVVVAGELDLVGGELLAAVLDHVRSSRPAFIAVDLSGVTFVDTHGLTPALQADVVLVDHSRVVRRLLSLMGLPVPADEPDGRPRRRRAA</sequence>
<name>A0A4Q7Y378_9ACTN</name>
<dbReference type="PROSITE" id="PS50801">
    <property type="entry name" value="STAS"/>
    <property type="match status" value="1"/>
</dbReference>
<evidence type="ECO:0000313" key="3">
    <source>
        <dbReference type="Proteomes" id="UP000292507"/>
    </source>
</evidence>
<gene>
    <name evidence="2" type="ORF">BKA19_0965</name>
</gene>
<feature type="domain" description="STAS" evidence="1">
    <location>
        <begin position="13"/>
        <end position="58"/>
    </location>
</feature>
<dbReference type="Proteomes" id="UP000292507">
    <property type="component" value="Unassembled WGS sequence"/>
</dbReference>
<dbReference type="AlphaFoldDB" id="A0A4Q7Y378"/>
<evidence type="ECO:0000259" key="1">
    <source>
        <dbReference type="PROSITE" id="PS50801"/>
    </source>
</evidence>
<organism evidence="2 3">
    <name type="scientific">Blastococcus saxobsidens</name>
    <dbReference type="NCBI Taxonomy" id="138336"/>
    <lineage>
        <taxon>Bacteria</taxon>
        <taxon>Bacillati</taxon>
        <taxon>Actinomycetota</taxon>
        <taxon>Actinomycetes</taxon>
        <taxon>Geodermatophilales</taxon>
        <taxon>Geodermatophilaceae</taxon>
        <taxon>Blastococcus</taxon>
    </lineage>
</organism>
<keyword evidence="3" id="KW-1185">Reference proteome</keyword>
<dbReference type="CDD" id="cd07043">
    <property type="entry name" value="STAS_anti-anti-sigma_factors"/>
    <property type="match status" value="1"/>
</dbReference>
<dbReference type="Gene3D" id="3.30.750.24">
    <property type="entry name" value="STAS domain"/>
    <property type="match status" value="1"/>
</dbReference>
<evidence type="ECO:0000313" key="2">
    <source>
        <dbReference type="EMBL" id="RZU31307.1"/>
    </source>
</evidence>
<proteinExistence type="predicted"/>
<dbReference type="InterPro" id="IPR036513">
    <property type="entry name" value="STAS_dom_sf"/>
</dbReference>
<protein>
    <submittedName>
        <fullName evidence="2">Anti-anti-sigma regulatory factor</fullName>
    </submittedName>
</protein>
<accession>A0A4Q7Y378</accession>
<dbReference type="SUPFAM" id="SSF52091">
    <property type="entry name" value="SpoIIaa-like"/>
    <property type="match status" value="1"/>
</dbReference>
<dbReference type="EMBL" id="SHKV01000001">
    <property type="protein sequence ID" value="RZU31307.1"/>
    <property type="molecule type" value="Genomic_DNA"/>
</dbReference>
<dbReference type="InterPro" id="IPR002645">
    <property type="entry name" value="STAS_dom"/>
</dbReference>
<comment type="caution">
    <text evidence="2">The sequence shown here is derived from an EMBL/GenBank/DDBJ whole genome shotgun (WGS) entry which is preliminary data.</text>
</comment>